<evidence type="ECO:0000313" key="1">
    <source>
        <dbReference type="EMBL" id="SFK02968.1"/>
    </source>
</evidence>
<dbReference type="Proteomes" id="UP000183557">
    <property type="component" value="Unassembled WGS sequence"/>
</dbReference>
<evidence type="ECO:0000313" key="2">
    <source>
        <dbReference type="Proteomes" id="UP000183557"/>
    </source>
</evidence>
<dbReference type="AlphaFoldDB" id="A0A1I3W5W6"/>
<dbReference type="EMBL" id="FOSB01000006">
    <property type="protein sequence ID" value="SFK02968.1"/>
    <property type="molecule type" value="Genomic_DNA"/>
</dbReference>
<sequence length="68" mass="7644">MSNLFNDGNMADFLNRILSLGDKIEVLSGDEEIEEGSYVYASDNFIVWTDDDGHMNTSNLNNVTVRKV</sequence>
<accession>A0A1I3W5W6</accession>
<gene>
    <name evidence="1" type="ORF">SAMN04487936_106209</name>
</gene>
<reference evidence="2" key="1">
    <citation type="submission" date="2016-10" db="EMBL/GenBank/DDBJ databases">
        <authorList>
            <person name="Varghese N."/>
            <person name="Submissions S."/>
        </authorList>
    </citation>
    <scope>NUCLEOTIDE SEQUENCE [LARGE SCALE GENOMIC DNA]</scope>
    <source>
        <strain evidence="2">CGMCC 1.3704</strain>
    </source>
</reference>
<proteinExistence type="predicted"/>
<name>A0A1I3W5W6_HALDA</name>
<keyword evidence="2" id="KW-1185">Reference proteome</keyword>
<dbReference type="OrthoDB" id="2897271at2"/>
<protein>
    <submittedName>
        <fullName evidence="1">Uncharacterized protein</fullName>
    </submittedName>
</protein>
<organism evidence="1 2">
    <name type="scientific">Halobacillus dabanensis</name>
    <dbReference type="NCBI Taxonomy" id="240302"/>
    <lineage>
        <taxon>Bacteria</taxon>
        <taxon>Bacillati</taxon>
        <taxon>Bacillota</taxon>
        <taxon>Bacilli</taxon>
        <taxon>Bacillales</taxon>
        <taxon>Bacillaceae</taxon>
        <taxon>Halobacillus</taxon>
    </lineage>
</organism>
<dbReference type="RefSeq" id="WP_075036812.1">
    <property type="nucleotide sequence ID" value="NZ_FOSB01000006.1"/>
</dbReference>